<comment type="subcellular location">
    <subcellularLocation>
        <location evidence="1">Host membrane</location>
    </subcellularLocation>
</comment>
<dbReference type="Proteomes" id="UP000240638">
    <property type="component" value="Unassembled WGS sequence"/>
</dbReference>
<protein>
    <submittedName>
        <fullName evidence="6">Secretion protein</fullName>
    </submittedName>
</protein>
<evidence type="ECO:0000256" key="2">
    <source>
        <dbReference type="ARBA" id="ARBA00022870"/>
    </source>
</evidence>
<evidence type="ECO:0000313" key="6">
    <source>
        <dbReference type="EMBL" id="PTB18601.1"/>
    </source>
</evidence>
<accession>A0A2T3XPZ9</accession>
<comment type="similarity">
    <text evidence="4">Belongs to the SctE/SipB/YopB family.</text>
</comment>
<comment type="caution">
    <text evidence="6">The sequence shown here is derived from an EMBL/GenBank/DDBJ whole genome shotgun (WGS) entry which is preliminary data.</text>
</comment>
<feature type="domain" description="Translocator protein BipB-like C-terminal" evidence="5">
    <location>
        <begin position="139"/>
        <end position="493"/>
    </location>
</feature>
<gene>
    <name evidence="6" type="ORF">C9I57_21520</name>
</gene>
<keyword evidence="2" id="KW-1043">Host membrane</keyword>
<dbReference type="EMBL" id="PYUC01000011">
    <property type="protein sequence ID" value="PTB18601.1"/>
    <property type="molecule type" value="Genomic_DNA"/>
</dbReference>
<dbReference type="AlphaFoldDB" id="A0A2T3XPZ9"/>
<keyword evidence="2" id="KW-0472">Membrane</keyword>
<sequence length="506" mass="53870">MVRRAATLRRDQKERRRAAFALFIQGEITMSAISSLRFADLAAFEPSTQPLDEHKKGVRAAGDVAGLLDLSSLADKARNALPFRWAKPAAAGEAVTQREAAGALQRVFARLAGREPHGPQPHIGVATLRQVEKLPMDTLMMAVTMMAVQALGNVADAKGKALEIMANAERRIQDKQARDLCDQIEKAIEQQHKARKGGIFGAICDWVVGAVEVVSGVAKIVGGALSGNAMMVAGGTMDLMAGTAGLVKAVAETMALIDPKHADKYKSIANTAGKVQLAFEVLGAIVDITSAARNMVVTKVIPKAAKAALQEGAEHLVTAAVKEGSKVAVKEAAKELTEQIVKQISKEALDVLGREGLQKVVENAIKTAAKQAAQRGAEVAAKEVTEQVVKEIRKELIKAIVKAATRTAVNVTRGAVNGVDGVYSGIIAIEKAKLQKEIDMLIVDQQLMQAMFDMFEQQKKDTREQMKNLIEGQSTALRGGSEQMRQTAVVAQQGAASMAHVVASAI</sequence>
<reference evidence="6 7" key="1">
    <citation type="submission" date="2018-03" db="EMBL/GenBank/DDBJ databases">
        <title>Whole genome analyses suggest that Burkholderia sensu lato contains two further novel genera in the rhizoxinica-symbiotica group Mycetohabitans gen. nov., and Trinickia gen. nov.: implications for the evolution of diazotrophy and nodulation in the Burkholderiaceae.</title>
        <authorList>
            <person name="Estrada De Los Santos P."/>
            <person name="Palmer M."/>
            <person name="Chavez-Ramirez B."/>
            <person name="Steenkamp E.T."/>
            <person name="Hirsch A.M."/>
            <person name="Manyaka P."/>
            <person name="Maluk M."/>
            <person name="Lafos M."/>
            <person name="Crook M."/>
            <person name="Gross E."/>
            <person name="Simon M.F."/>
            <person name="Bueno Dos Reis Junior F."/>
            <person name="Poole P.S."/>
            <person name="Venter S.N."/>
            <person name="James E.K."/>
        </authorList>
    </citation>
    <scope>NUCLEOTIDE SEQUENCE [LARGE SCALE GENOMIC DNA]</scope>
    <source>
        <strain evidence="6 7">JPY-366</strain>
    </source>
</reference>
<evidence type="ECO:0000313" key="7">
    <source>
        <dbReference type="Proteomes" id="UP000240638"/>
    </source>
</evidence>
<dbReference type="Pfam" id="PF04888">
    <property type="entry name" value="SseC"/>
    <property type="match status" value="1"/>
</dbReference>
<name>A0A2T3XPZ9_9BURK</name>
<dbReference type="InterPro" id="IPR006972">
    <property type="entry name" value="BipB-like_C"/>
</dbReference>
<evidence type="ECO:0000256" key="3">
    <source>
        <dbReference type="ARBA" id="ARBA00023026"/>
    </source>
</evidence>
<organism evidence="6 7">
    <name type="scientific">Trinickia symbiotica</name>
    <dbReference type="NCBI Taxonomy" id="863227"/>
    <lineage>
        <taxon>Bacteria</taxon>
        <taxon>Pseudomonadati</taxon>
        <taxon>Pseudomonadota</taxon>
        <taxon>Betaproteobacteria</taxon>
        <taxon>Burkholderiales</taxon>
        <taxon>Burkholderiaceae</taxon>
        <taxon>Trinickia</taxon>
    </lineage>
</organism>
<evidence type="ECO:0000256" key="1">
    <source>
        <dbReference type="ARBA" id="ARBA00004551"/>
    </source>
</evidence>
<evidence type="ECO:0000256" key="4">
    <source>
        <dbReference type="ARBA" id="ARBA00035640"/>
    </source>
</evidence>
<evidence type="ECO:0000259" key="5">
    <source>
        <dbReference type="Pfam" id="PF04888"/>
    </source>
</evidence>
<dbReference type="GO" id="GO:0033644">
    <property type="term" value="C:host cell membrane"/>
    <property type="evidence" value="ECO:0007669"/>
    <property type="project" value="UniProtKB-SubCell"/>
</dbReference>
<proteinExistence type="inferred from homology"/>
<keyword evidence="3" id="KW-0843">Virulence</keyword>